<dbReference type="Gene3D" id="3.30.70.580">
    <property type="entry name" value="Pseudouridine synthase I, catalytic domain, N-terminal subdomain"/>
    <property type="match status" value="1"/>
</dbReference>
<proteinExistence type="inferred from homology"/>
<dbReference type="SUPFAM" id="SSF55120">
    <property type="entry name" value="Pseudouridine synthase"/>
    <property type="match status" value="1"/>
</dbReference>
<protein>
    <recommendedName>
        <fullName evidence="4">tRNA pseudouridine synthase A</fullName>
        <ecNumber evidence="4">5.4.99.12</ecNumber>
    </recommendedName>
    <alternativeName>
        <fullName evidence="4">tRNA pseudouridine(38-40) synthase</fullName>
    </alternativeName>
    <alternativeName>
        <fullName evidence="4">tRNA pseudouridylate synthase I</fullName>
    </alternativeName>
    <alternativeName>
        <fullName evidence="4">tRNA-uridine isomerase I</fullName>
    </alternativeName>
</protein>
<evidence type="ECO:0000259" key="6">
    <source>
        <dbReference type="Pfam" id="PF01416"/>
    </source>
</evidence>
<reference evidence="7 8" key="1">
    <citation type="submission" date="2019-12" db="EMBL/GenBank/DDBJ databases">
        <title>Comparative genomics gives insights into the taxonomy of the Azoarcus-Aromatoleum group and reveals separate origins of nif in the plant-associated Azoarcus and non-plant-associated Aromatoleum sub-groups.</title>
        <authorList>
            <person name="Lafos M."/>
            <person name="Maluk M."/>
            <person name="Batista M."/>
            <person name="Junghare M."/>
            <person name="Carmona M."/>
            <person name="Faoro H."/>
            <person name="Cruz L.M."/>
            <person name="Battistoni F."/>
            <person name="De Souza E."/>
            <person name="Pedrosa F."/>
            <person name="Chen W.-M."/>
            <person name="Poole P.S."/>
            <person name="Dixon R.A."/>
            <person name="James E.K."/>
        </authorList>
    </citation>
    <scope>NUCLEOTIDE SEQUENCE [LARGE SCALE GENOMIC DNA]</scope>
    <source>
        <strain evidence="7 8">22Lin</strain>
    </source>
</reference>
<dbReference type="InterPro" id="IPR001406">
    <property type="entry name" value="PsdUridine_synth_TruA"/>
</dbReference>
<dbReference type="EC" id="5.4.99.12" evidence="4"/>
<dbReference type="InterPro" id="IPR020095">
    <property type="entry name" value="PsdUridine_synth_TruA_C"/>
</dbReference>
<keyword evidence="2 4" id="KW-0819">tRNA processing</keyword>
<evidence type="ECO:0000313" key="8">
    <source>
        <dbReference type="Proteomes" id="UP000648984"/>
    </source>
</evidence>
<dbReference type="Pfam" id="PF01416">
    <property type="entry name" value="PseudoU_synth_1"/>
    <property type="match status" value="2"/>
</dbReference>
<dbReference type="PIRSF" id="PIRSF001430">
    <property type="entry name" value="tRNA_psdUrid_synth"/>
    <property type="match status" value="1"/>
</dbReference>
<dbReference type="InterPro" id="IPR020103">
    <property type="entry name" value="PsdUridine_synth_cat_dom_sf"/>
</dbReference>
<dbReference type="NCBIfam" id="TIGR00071">
    <property type="entry name" value="hisT_truA"/>
    <property type="match status" value="1"/>
</dbReference>
<feature type="binding site" evidence="4">
    <location>
        <position position="109"/>
    </location>
    <ligand>
        <name>substrate</name>
    </ligand>
</feature>
<feature type="domain" description="Pseudouridine synthase I TruA alpha/beta" evidence="6">
    <location>
        <begin position="8"/>
        <end position="102"/>
    </location>
</feature>
<evidence type="ECO:0000256" key="5">
    <source>
        <dbReference type="RuleBase" id="RU003792"/>
    </source>
</evidence>
<comment type="function">
    <text evidence="4">Formation of pseudouridine at positions 38, 39 and 40 in the anticodon stem and loop of transfer RNAs.</text>
</comment>
<dbReference type="PANTHER" id="PTHR11142">
    <property type="entry name" value="PSEUDOURIDYLATE SYNTHASE"/>
    <property type="match status" value="1"/>
</dbReference>
<gene>
    <name evidence="4 7" type="primary">truA</name>
    <name evidence="7" type="ORF">GPA25_08575</name>
</gene>
<keyword evidence="3 4" id="KW-0413">Isomerase</keyword>
<sequence length="264" mass="29307">MRIALGIEYAGDAFQGWQSQAHGRTVQDHLEAALATIAGHSVRLHCAGRTDSGVHATAQVVHFDTPSVRPLYGWVRGVNNQLCSHVAVRWAVDVGEDFHARFCAVSRRYRYIMHNAPVRPALLAGRVGWFHPPLDEAAMIEAARCLEGWHDFSAFRAAGCQAKSPVKLMHEARVHRAGEYLIFDFWANAFLHHMVRNLVGALVYVGKGRYPPAWMAEILAARDRSQAGLTFPADGLYLCGVEYAPHWPLPGEGRIIAVPRIPFV</sequence>
<feature type="domain" description="Pseudouridine synthase I TruA alpha/beta" evidence="6">
    <location>
        <begin position="142"/>
        <end position="243"/>
    </location>
</feature>
<dbReference type="HAMAP" id="MF_00171">
    <property type="entry name" value="TruA"/>
    <property type="match status" value="1"/>
</dbReference>
<comment type="catalytic activity">
    <reaction evidence="4 5">
        <text>uridine(38/39/40) in tRNA = pseudouridine(38/39/40) in tRNA</text>
        <dbReference type="Rhea" id="RHEA:22376"/>
        <dbReference type="Rhea" id="RHEA-COMP:10085"/>
        <dbReference type="Rhea" id="RHEA-COMP:10087"/>
        <dbReference type="ChEBI" id="CHEBI:65314"/>
        <dbReference type="ChEBI" id="CHEBI:65315"/>
        <dbReference type="EC" id="5.4.99.12"/>
    </reaction>
</comment>
<evidence type="ECO:0000256" key="1">
    <source>
        <dbReference type="ARBA" id="ARBA00009375"/>
    </source>
</evidence>
<comment type="caution">
    <text evidence="7">The sequence shown here is derived from an EMBL/GenBank/DDBJ whole genome shotgun (WGS) entry which is preliminary data.</text>
</comment>
<name>A0ABX1QCI2_9RHOO</name>
<keyword evidence="8" id="KW-1185">Reference proteome</keyword>
<dbReference type="RefSeq" id="WP_169259963.1">
    <property type="nucleotide sequence ID" value="NZ_WTVQ01000011.1"/>
</dbReference>
<dbReference type="CDD" id="cd02570">
    <property type="entry name" value="PseudoU_synth_EcTruA"/>
    <property type="match status" value="1"/>
</dbReference>
<dbReference type="InterPro" id="IPR020094">
    <property type="entry name" value="TruA/RsuA/RluB/E/F_N"/>
</dbReference>
<evidence type="ECO:0000256" key="3">
    <source>
        <dbReference type="ARBA" id="ARBA00023235"/>
    </source>
</evidence>
<feature type="active site" description="Nucleophile" evidence="4">
    <location>
        <position position="51"/>
    </location>
</feature>
<comment type="similarity">
    <text evidence="1 4 5">Belongs to the tRNA pseudouridine synthase TruA family.</text>
</comment>
<evidence type="ECO:0000256" key="4">
    <source>
        <dbReference type="HAMAP-Rule" id="MF_00171"/>
    </source>
</evidence>
<dbReference type="GO" id="GO:0160147">
    <property type="term" value="F:tRNA pseudouridine(38-40) synthase activity"/>
    <property type="evidence" value="ECO:0007669"/>
    <property type="project" value="UniProtKB-EC"/>
</dbReference>
<comment type="caution">
    <text evidence="4">Lacks conserved residue(s) required for the propagation of feature annotation.</text>
</comment>
<dbReference type="Proteomes" id="UP000648984">
    <property type="component" value="Unassembled WGS sequence"/>
</dbReference>
<evidence type="ECO:0000313" key="7">
    <source>
        <dbReference type="EMBL" id="NMG74815.1"/>
    </source>
</evidence>
<evidence type="ECO:0000256" key="2">
    <source>
        <dbReference type="ARBA" id="ARBA00022694"/>
    </source>
</evidence>
<accession>A0ABX1QCI2</accession>
<dbReference type="EMBL" id="WTVQ01000011">
    <property type="protein sequence ID" value="NMG74815.1"/>
    <property type="molecule type" value="Genomic_DNA"/>
</dbReference>
<dbReference type="InterPro" id="IPR020097">
    <property type="entry name" value="PsdUridine_synth_TruA_a/b_dom"/>
</dbReference>
<organism evidence="7 8">
    <name type="scientific">Aromatoleum diolicum</name>
    <dbReference type="NCBI Taxonomy" id="75796"/>
    <lineage>
        <taxon>Bacteria</taxon>
        <taxon>Pseudomonadati</taxon>
        <taxon>Pseudomonadota</taxon>
        <taxon>Betaproteobacteria</taxon>
        <taxon>Rhodocyclales</taxon>
        <taxon>Rhodocyclaceae</taxon>
        <taxon>Aromatoleum</taxon>
    </lineage>
</organism>
<dbReference type="PANTHER" id="PTHR11142:SF0">
    <property type="entry name" value="TRNA PSEUDOURIDINE SYNTHASE-LIKE 1"/>
    <property type="match status" value="1"/>
</dbReference>
<dbReference type="Gene3D" id="3.30.70.660">
    <property type="entry name" value="Pseudouridine synthase I, catalytic domain, C-terminal subdomain"/>
    <property type="match status" value="1"/>
</dbReference>
<comment type="subunit">
    <text evidence="4">Homodimer.</text>
</comment>